<evidence type="ECO:0000313" key="2">
    <source>
        <dbReference type="Proteomes" id="UP001163603"/>
    </source>
</evidence>
<comment type="caution">
    <text evidence="1">The sequence shown here is derived from an EMBL/GenBank/DDBJ whole genome shotgun (WGS) entry which is preliminary data.</text>
</comment>
<keyword evidence="2" id="KW-1185">Reference proteome</keyword>
<organism evidence="1 2">
    <name type="scientific">Pistacia integerrima</name>
    <dbReference type="NCBI Taxonomy" id="434235"/>
    <lineage>
        <taxon>Eukaryota</taxon>
        <taxon>Viridiplantae</taxon>
        <taxon>Streptophyta</taxon>
        <taxon>Embryophyta</taxon>
        <taxon>Tracheophyta</taxon>
        <taxon>Spermatophyta</taxon>
        <taxon>Magnoliopsida</taxon>
        <taxon>eudicotyledons</taxon>
        <taxon>Gunneridae</taxon>
        <taxon>Pentapetalae</taxon>
        <taxon>rosids</taxon>
        <taxon>malvids</taxon>
        <taxon>Sapindales</taxon>
        <taxon>Anacardiaceae</taxon>
        <taxon>Pistacia</taxon>
    </lineage>
</organism>
<protein>
    <submittedName>
        <fullName evidence="1">Uncharacterized protein</fullName>
    </submittedName>
</protein>
<dbReference type="Proteomes" id="UP001163603">
    <property type="component" value="Chromosome 2"/>
</dbReference>
<name>A0ACC0ZG48_9ROSI</name>
<accession>A0ACC0ZG48</accession>
<proteinExistence type="predicted"/>
<reference evidence="2" key="1">
    <citation type="journal article" date="2023" name="G3 (Bethesda)">
        <title>Genome assembly and association tests identify interacting loci associated with vigor, precocity, and sex in interspecific pistachio rootstocks.</title>
        <authorList>
            <person name="Palmer W."/>
            <person name="Jacygrad E."/>
            <person name="Sagayaradj S."/>
            <person name="Cavanaugh K."/>
            <person name="Han R."/>
            <person name="Bertier L."/>
            <person name="Beede B."/>
            <person name="Kafkas S."/>
            <person name="Golino D."/>
            <person name="Preece J."/>
            <person name="Michelmore R."/>
        </authorList>
    </citation>
    <scope>NUCLEOTIDE SEQUENCE [LARGE SCALE GENOMIC DNA]</scope>
</reference>
<evidence type="ECO:0000313" key="1">
    <source>
        <dbReference type="EMBL" id="KAJ0049577.1"/>
    </source>
</evidence>
<gene>
    <name evidence="1" type="ORF">Pint_16521</name>
</gene>
<dbReference type="EMBL" id="CM047737">
    <property type="protein sequence ID" value="KAJ0049577.1"/>
    <property type="molecule type" value="Genomic_DNA"/>
</dbReference>
<sequence length="81" mass="8487">MNSDTRREVETTNPQGVVERWVETVNYVSSAGQGQQVKSVEVVHQPHPQKSPNTSGGVLAGAAAAAAAESTLQSAKEAISR</sequence>